<dbReference type="EMBL" id="GG698803">
    <property type="protein sequence ID" value="EEU30408.1"/>
    <property type="molecule type" value="Genomic_DNA"/>
</dbReference>
<reference evidence="1 2" key="1">
    <citation type="submission" date="2009-06" db="EMBL/GenBank/DDBJ databases">
        <title>The Genome Sequence of Lactobacillus coleohominis strain 101-4-CHN.</title>
        <authorList>
            <consortium name="The Broad Institute Genome Sequencing Platform"/>
            <person name="Ward D."/>
            <person name="Young S.K."/>
            <person name="Zeng Q."/>
            <person name="Koehrsen M."/>
            <person name="Alvarado L."/>
            <person name="Berlin A."/>
            <person name="Borenstein D."/>
            <person name="Chen Z."/>
            <person name="Engels R."/>
            <person name="Freedman E."/>
            <person name="Gellesch M."/>
            <person name="Goldberg J."/>
            <person name="Griggs A."/>
            <person name="Gujja S."/>
            <person name="Heiman D."/>
            <person name="Hepburn T."/>
            <person name="Howarth C."/>
            <person name="Jen D."/>
            <person name="Larson L."/>
            <person name="Lewis B."/>
            <person name="Mehta T."/>
            <person name="Park D."/>
            <person name="Pearson M."/>
            <person name="Roberts A."/>
            <person name="Saif S."/>
            <person name="Shea T."/>
            <person name="Shenoy N."/>
            <person name="Sisk P."/>
            <person name="Stolte C."/>
            <person name="Sykes S."/>
            <person name="Walk T."/>
            <person name="White J."/>
            <person name="Yandava C."/>
            <person name="Liu Y."/>
            <person name="Xu Q."/>
            <person name="Lander E."/>
            <person name="Nusbaum C."/>
            <person name="Galagan J."/>
            <person name="Birren B."/>
        </authorList>
    </citation>
    <scope>NUCLEOTIDE SEQUENCE [LARGE SCALE GENOMIC DNA]</scope>
    <source>
        <strain evidence="1 2">101-4-CHN</strain>
    </source>
</reference>
<dbReference type="Proteomes" id="UP000003987">
    <property type="component" value="Unassembled WGS sequence"/>
</dbReference>
<dbReference type="HOGENOM" id="CLU_818333_0_0_9"/>
<evidence type="ECO:0000313" key="1">
    <source>
        <dbReference type="EMBL" id="EEU30408.1"/>
    </source>
</evidence>
<sequence length="290" mass="33629">MFYVVYQSQAGNEWFWTVDKTFSKSKQKLMKYQSKKVALRALKNALKKYPNKFRTHPLHNCKIISADDPTVSYSPLTDLTLPVSYCLGRRLGAKDPWLFLTSKGTFAGFNNNKKSVFNHLEDCRAKALAYYKSGEAQLAIFDANQDQLIETIQLTTAVNSKPEVSKKEVMDALDVLLRASNYAKQLTQQVFIIDHSEMIDLMHFIEFSQLTDQQKVQLIDKIHSIRQERRKMKDLLVFLKAVRENIDFNKIIKEIDESKVLLGNERSYTFRDSNLKKWLDTLKNVATEKV</sequence>
<gene>
    <name evidence="1" type="ORF">HMPREF0501_00786</name>
</gene>
<dbReference type="RefSeq" id="WP_006916593.1">
    <property type="nucleotide sequence ID" value="NZ_GG698803.1"/>
</dbReference>
<protein>
    <submittedName>
        <fullName evidence="1">Uncharacterized protein</fullName>
    </submittedName>
</protein>
<evidence type="ECO:0000313" key="2">
    <source>
        <dbReference type="Proteomes" id="UP000003987"/>
    </source>
</evidence>
<name>C7XVP2_9LACO</name>
<dbReference type="STRING" id="575594.HMPREF0501_00786"/>
<dbReference type="AlphaFoldDB" id="C7XVP2"/>
<organism evidence="1 2">
    <name type="scientific">Limosilactobacillus coleohominis 101-4-CHN</name>
    <dbReference type="NCBI Taxonomy" id="575594"/>
    <lineage>
        <taxon>Bacteria</taxon>
        <taxon>Bacillati</taxon>
        <taxon>Bacillota</taxon>
        <taxon>Bacilli</taxon>
        <taxon>Lactobacillales</taxon>
        <taxon>Lactobacillaceae</taxon>
        <taxon>Limosilactobacillus</taxon>
    </lineage>
</organism>
<dbReference type="OrthoDB" id="2326592at2"/>
<accession>C7XVP2</accession>
<keyword evidence="2" id="KW-1185">Reference proteome</keyword>
<proteinExistence type="predicted"/>